<dbReference type="InterPro" id="IPR016039">
    <property type="entry name" value="Thiolase-like"/>
</dbReference>
<dbReference type="SUPFAM" id="SSF53901">
    <property type="entry name" value="Thiolase-like"/>
    <property type="match status" value="1"/>
</dbReference>
<dbReference type="Gene3D" id="3.30.559.10">
    <property type="entry name" value="Chloramphenicol acetyltransferase-like domain"/>
    <property type="match status" value="3"/>
</dbReference>
<dbReference type="SUPFAM" id="SSF47336">
    <property type="entry name" value="ACP-like"/>
    <property type="match status" value="4"/>
</dbReference>
<dbReference type="InterPro" id="IPR009081">
    <property type="entry name" value="PP-bd_ACP"/>
</dbReference>
<evidence type="ECO:0000256" key="6">
    <source>
        <dbReference type="ARBA" id="ARBA00023194"/>
    </source>
</evidence>
<evidence type="ECO:0000259" key="10">
    <source>
        <dbReference type="PROSITE" id="PS52004"/>
    </source>
</evidence>
<dbReference type="Pfam" id="PF00109">
    <property type="entry name" value="ketoacyl-synt"/>
    <property type="match status" value="1"/>
</dbReference>
<dbReference type="NCBIfam" id="TIGR01733">
    <property type="entry name" value="AA-adenyl-dom"/>
    <property type="match status" value="3"/>
</dbReference>
<gene>
    <name evidence="11" type="ORF">ACFSOY_04155</name>
</gene>
<dbReference type="InterPro" id="IPR045851">
    <property type="entry name" value="AMP-bd_C_sf"/>
</dbReference>
<dbReference type="SUPFAM" id="SSF56801">
    <property type="entry name" value="Acetyl-CoA synthetase-like"/>
    <property type="match status" value="3"/>
</dbReference>
<protein>
    <submittedName>
        <fullName evidence="11">Amino acid adenylation domain-containing protein</fullName>
    </submittedName>
</protein>
<dbReference type="Pfam" id="PF22621">
    <property type="entry name" value="CurL-like_PKS_C"/>
    <property type="match status" value="1"/>
</dbReference>
<dbReference type="Gene3D" id="2.30.38.10">
    <property type="entry name" value="Luciferase, Domain 3"/>
    <property type="match status" value="3"/>
</dbReference>
<dbReference type="Gene3D" id="3.40.50.980">
    <property type="match status" value="6"/>
</dbReference>
<comment type="similarity">
    <text evidence="2">Belongs to the ATP-dependent AMP-binding enzyme family.</text>
</comment>
<dbReference type="Pfam" id="PF00698">
    <property type="entry name" value="Acyl_transf_1"/>
    <property type="match status" value="1"/>
</dbReference>
<name>A0ABW4ZUU7_9BACL</name>
<sequence length="4217" mass="469356">MTDLYAFPVSFSQQRLWVADQLLAGSPAYLMPAALLLEGELQVEALKRALAEIVNRHESLRTTFGLREGQPVQLVSEQRVQELPVIELHQLPEAMRRERAEKLVAEEAVRPFDLERGSLLRTTLLKLAEREHLLLITMHHIISDGWSTGILIEELSALYGAFVEGKRSPLPELPFQYADFSEWQHEAMRGEELAQSIDYWRDRLAGELPLLQLPFDRPRHLALTDRGGAVKRQLSKELTEQLKEVGRKEQATLFMTLLAAYQVFLSRYSGQEDVLVGSPIAGRYLQEVEPLIGFFVNNLVLRGNLANNPSFEDFLVQVRLTALQAYRHQEVPFEKLVQELQPERHMNVSPLFQTMFTLNSPLAKIELPGLSMRLLEQETRAAKYDLLLEMVEEADGLVCKWEYKTDLFDRETIERMASNFEVLLQGIVHDPSASVSALPLLSADEYELVVDRLNRTERDYPQDMLLHQFFERQAERTPDRAAVVFEGESISYRELNERANRLAARLRREGVRGDSFVGIFMERSIELVVAVCGVLKAGGAYVPIDPALPAERVDCLLADSQVRVLLTHGQLAERISEQQAAVICVDGDSYAAEEASDLEAEITPDHLAYMLYTSGSTGQPKGAMITHRAAVNHMLWRQEEYGLTEADRVLQKTPISFDVSVWELFWTLAAGSTLVVARADGHKDSAYLRDLIIEQQVTTVHFVPSMFQIFLEEKGVERCKSLRHVYCGGEAMLPEQRDRFYSRLPHAQLHNLYGPTEATIDVSYWRCEQHSERPTIPIGRPLANTKLYVLDAHLNPVPLGATGELHVAGVCLARGYHNREELTASRFIANPFGEGKLYKTGDLVRLASDGVIEYRGRLDDQVKIRGYRIELGEVESPLVEHPSVKEAVVLQKGDALSAFIVAKQTVTAKELRRFLLEKLPSYMVPNTFSFLAALPLSPNGKVDRRALLELKVEEAVQETYLPPQSELEREIALIWQEVLGVKKVGLNDNFFDLGGHSLLLIQVHRQLKERYDIGLSVVEMFKYPTVSMLANHLFGNSQPSESKQPRVKPQQNVSDRSRTDIAVIGMAGRFPGAKNVEEFWHNLRDGVESIEQFSKEELLEVGHDPKAVEASNYVRAAGILEDIEWFDAGFFGINPREAEVMDPQHRIFLETAWEALEVAGYDSENYEGVISVFAGTGLSRYLMFNLLPNQELIASVGELTVALGNENDHLAARVAYKLNLKGVSHGVASACSTALLSIHLASQNLRNGDCDMAIAGGISVGVPQKTGYHHVEGGIMSPDGHCRAFDANAQGTVPGSGTGVVVLKRLDDALRDGDHIMAVVKGSAVNNDGSQKVGYTAPSVEGQAQVIAKALDAADVHPESVSYVEGHGTATPLGDPIELTALTQAYRTQTDATNFCAIGSVKSNIGHLDAAAGAAGFMKTVLALYHQQLPPSLHFEAPTPKVDWRSSPFYVNTELKQWQRGDSPRRAGVSSFGLGGNNVHAILEEAPQQVSTPSARGAQLLVLSAKTATALETATANLKEHLLHHPEQALDDIAYTLQVGRRAFEHRRTFVVTDREDALEVLSSLHPRRMQSGQSKRDDRSIAFLFPGTGDQYVNMAQELYRTEPTFKTHVDTCCELLKPQINIDLRDLLYPEASVEPVSVTADGGTDQAFDLRKLLRRDGETQSENDPLARTEYLHPALFVIEYALAQLLLEWGIRPKAMIGYSLGEYVAACLAGVFSLEDALTIVAKRAQLIQQLPAGAMLGVSMSAADILPLLGDRLSLAAINTPHHCVVSGEADAMDELEQQLLAQGIACMRVQNSHAFHSQMMEPIVDRFAELIGSFRPNAPRIPFVSNVTGEWITAEQASDPMYWARHLCQTVRLADGLQALCQDEELVLLEVGPGQTLCSFALQGQQAGLIALPTLRPSYEKRGDLQFLLGSIGQLWISGGTMEWQGMHQQERRLRVPLPTYPFERKRYWIEAKSVRSVTPVASVADQHQEEEEGSLQLHARPHLSTPFATPTNEQEATIVRMYQELLGIDGVGVHDNFFQLGGNSLIGMQLISRLRGEYEIELPLSALFEALTAAELAVTVQEKIAEKGEVPTQMEAVITPRPEGRHTLSSSQERIWFMEQLAPGEPVYNIPTAVRMKGKLNLDLLTKSINEIISRHETLRTIVKTVDGQPIAEILPELRIAIAEEDISSHDASDRNEEANRLVSQLAREPFDLHQGPLIRATVFRLGEEEHVLALIIHHIVADGWSLGLLIREIGALYSAFYHGEPSPLSPLAIQYGDYAHWLEKNNEEGLLDGQLSYWKERMSGQLETLMLPTDRPRPVYQTYNGAMKMHLLSPEFSEELQQLSTREGTTLYMTLLSAFNTFLARYSGQTDIMVGTPMANRKRREVEDLIGVFINTLVLRNQVTSEMTFRELLQQVRLTTLDAFANQELPFEKLVQELKPDRNMSFSLLFQVMFIMQSTSVSLSMPGLEIESEMLDDGTAKFDITLLVRETDHGLLTSWEYNTDLYDESTIEQMIAHFDNLLRAIVADPGQKLHELPLASVEEQEQMLFEWNDTQVDHREDLLIHQLFEEQVERTPEATAVVFEAERLTFRELNNRANQLAHQLQAHGVGTDQLVGIFLDRSLEMVVALLATLKAGGAYLPLDPSYPQDRLQHMIEDAKLAVILTQASLADALPPHEAELIMLSEGEQVEILSNPVSQAKPEHLAYVIFTSGSTGKPKGVMIEHRNVVNFMAAMDERIRLAEQDVMLAVTSIGFDISVLELFWTLTRGTQVVLLSEQEVIEAGMSTSSYSFWAQADRHQVTMLQCTPSLMSMLLASEQSGAGLQKLQKILLGGEELPLALARQLRACTDAQLFNMYGPTEATVWATVQEVREVEQAPIPLGRPLANYKLYILDNHFQPVPVGVAGELYIGGASVARGYLNRPDLTEERFLNNPFAEGKLYKTGDLASYSPDGTVKFLGRLDHQVKVRGHRIELGEIETKLETHDAIRQAVVISRNNALIAYAVCLADELPELGELRSFLRKSLPDYMVPSAFVRLDALPLTPNGKVDRKALPTPEGIDLTSEASYVPPSSPLELALTGIWRDVLDLEKVGVRDNFFVLGGHSLLATRAMSRLNQQLSVQMPLKSLFDAPTIAELAALIEANRQGEPVLKVLPITAVGREGQLPLSFAQERLWFLDQFDPASSAYNIPVSLRLQGELDAVALAKSFRALVERHESLRTVFVSEEGQPIQIIQSDLTLEMSTLDLQDLPEQTREEQMKALAIEEARKPFDLAQGPLVRATLLRIRPDEHLLLLTMHHIVTDEWSMGILVDEMVELYRGYAAGSAEQQLPALPLQYVDYSAWQREWLQGDVLQGQLQYWKQKLGGKLPLLQLPTDYPRPDLPTLRGAQTNFSLDSGLTEKLSALSSAEGATLYMTLLSAFNLLLHRYSRQEDILVGSPIAGRMREELEGMIGLFVNTLVLRTDLSGAPTFRELLARVRQTALEAYVHQEVPFEKLVEVLQPERNLNQSPLFQVMFTLQNAPKGKLDVQGLTLTPEPLESGTAKFDLTLTLVEDGDRLQAEFEYSTDLFAAETIERMGVHFCNLLAAIVSDPDQRIDELAFLSEAEHLAVLAGSYQAGDYDREATLHSLFERQVAKTPDATAVVYEDQVRTYRELNEQANRLAHHLLTLGAGPDVPIGIFMERSHEWLVSILAVLKAGGAYLPLDPTYPNERMQFMLEDAQAPVVLTKSALTERLSAAGRQVLAVDQANPAWSGCSAADLDAGTDSTGLAYIIYTSGTTGKPKGVLVPHRGVVSLLTDMHNRKPLQVGDRSSVWTSFGFDVSVYEMFTALLYGAAVCLASDEVRYDSETFIGWLVEQEITSAYLPPYMVKDLASWLEAGNGALSLHRLLVGVEPLSEKLLATIAKRVPGLAIFNGYGPTETTIFATAYQIDPEHAEERQTPIGKPMANTAIYLLDAHGQLVPNGIAGELCIGGDLVVRGYLNRPELTAERFVADPFAEQADARMYRTGDLARRLPDGNIMFLGRMDSQVKIRGFRVELGEIEAQLIGHPSVREAVVIVKEINPDDKRLIAYLVASAPQEELVPELRALLSEHLPSHMMPAAFLQLDALPLTPNGKIDRKALPEPDFSSAGKEREYVAPSTPTEQKLAELWSKFLQVEQIGIHDNFFEIGGHSLLATQLIASVQLEFQVELSLRELFEKTTIAELAMAIEAAERIETPQIQRRERAGAVKRR</sequence>
<comment type="cofactor">
    <cofactor evidence="1">
        <name>pantetheine 4'-phosphate</name>
        <dbReference type="ChEBI" id="CHEBI:47942"/>
    </cofactor>
</comment>
<feature type="region of interest" description="Disordered" evidence="8">
    <location>
        <begin position="1035"/>
        <end position="1056"/>
    </location>
</feature>
<dbReference type="InterPro" id="IPR036736">
    <property type="entry name" value="ACP-like_sf"/>
</dbReference>
<feature type="domain" description="Carrier" evidence="9">
    <location>
        <begin position="1998"/>
        <end position="2073"/>
    </location>
</feature>
<dbReference type="Gene3D" id="1.10.1200.10">
    <property type="entry name" value="ACP-like"/>
    <property type="match status" value="4"/>
</dbReference>
<comment type="caution">
    <text evidence="11">The sequence shown here is derived from an EMBL/GenBank/DDBJ whole genome shotgun (WGS) entry which is preliminary data.</text>
</comment>
<dbReference type="InterPro" id="IPR023213">
    <property type="entry name" value="CAT-like_dom_sf"/>
</dbReference>
<feature type="domain" description="Ketosynthase family 3 (KS3)" evidence="10">
    <location>
        <begin position="1058"/>
        <end position="1485"/>
    </location>
</feature>
<proteinExistence type="inferred from homology"/>
<dbReference type="InterPro" id="IPR016036">
    <property type="entry name" value="Malonyl_transacylase_ACP-bd"/>
</dbReference>
<dbReference type="Pfam" id="PF00668">
    <property type="entry name" value="Condensation"/>
    <property type="match status" value="3"/>
</dbReference>
<dbReference type="Gene3D" id="3.30.559.30">
    <property type="entry name" value="Nonribosomal peptide synthetase, condensation domain"/>
    <property type="match status" value="3"/>
</dbReference>
<dbReference type="InterPro" id="IPR025110">
    <property type="entry name" value="AMP-bd_C"/>
</dbReference>
<dbReference type="Gene3D" id="3.30.300.30">
    <property type="match status" value="3"/>
</dbReference>
<evidence type="ECO:0000256" key="3">
    <source>
        <dbReference type="ARBA" id="ARBA00022450"/>
    </source>
</evidence>
<dbReference type="Pfam" id="PF13193">
    <property type="entry name" value="AMP-binding_C"/>
    <property type="match status" value="3"/>
</dbReference>
<evidence type="ECO:0000256" key="1">
    <source>
        <dbReference type="ARBA" id="ARBA00001957"/>
    </source>
</evidence>
<keyword evidence="6" id="KW-0045">Antibiotic biosynthesis</keyword>
<dbReference type="Pfam" id="PF00550">
    <property type="entry name" value="PP-binding"/>
    <property type="match status" value="4"/>
</dbReference>
<feature type="region of interest" description="Disordered" evidence="8">
    <location>
        <begin position="4105"/>
        <end position="4124"/>
    </location>
</feature>
<dbReference type="SMART" id="SM00825">
    <property type="entry name" value="PKS_KS"/>
    <property type="match status" value="1"/>
</dbReference>
<dbReference type="SMART" id="SM00823">
    <property type="entry name" value="PKS_PP"/>
    <property type="match status" value="4"/>
</dbReference>
<dbReference type="InterPro" id="IPR014030">
    <property type="entry name" value="Ketoacyl_synth_N"/>
</dbReference>
<dbReference type="InterPro" id="IPR001242">
    <property type="entry name" value="Condensation_dom"/>
</dbReference>
<dbReference type="PANTHER" id="PTHR45527:SF1">
    <property type="entry name" value="FATTY ACID SYNTHASE"/>
    <property type="match status" value="1"/>
</dbReference>
<feature type="domain" description="Carrier" evidence="9">
    <location>
        <begin position="962"/>
        <end position="1037"/>
    </location>
</feature>
<dbReference type="PANTHER" id="PTHR45527">
    <property type="entry name" value="NONRIBOSOMAL PEPTIDE SYNTHETASE"/>
    <property type="match status" value="1"/>
</dbReference>
<dbReference type="Gene3D" id="3.30.70.3290">
    <property type="match status" value="1"/>
</dbReference>
<dbReference type="RefSeq" id="WP_386044261.1">
    <property type="nucleotide sequence ID" value="NZ_JBHUIO010000002.1"/>
</dbReference>
<dbReference type="SUPFAM" id="SSF52777">
    <property type="entry name" value="CoA-dependent acyltransferases"/>
    <property type="match status" value="6"/>
</dbReference>
<dbReference type="NCBIfam" id="NF003417">
    <property type="entry name" value="PRK04813.1"/>
    <property type="match status" value="3"/>
</dbReference>
<dbReference type="CDD" id="cd19531">
    <property type="entry name" value="LCL_NRPS-like"/>
    <property type="match status" value="3"/>
</dbReference>
<evidence type="ECO:0000259" key="9">
    <source>
        <dbReference type="PROSITE" id="PS50075"/>
    </source>
</evidence>
<dbReference type="Gene3D" id="3.40.47.10">
    <property type="match status" value="1"/>
</dbReference>
<dbReference type="PROSITE" id="PS00455">
    <property type="entry name" value="AMP_BINDING"/>
    <property type="match status" value="3"/>
</dbReference>
<dbReference type="EMBL" id="JBHUIO010000002">
    <property type="protein sequence ID" value="MFD2169213.1"/>
    <property type="molecule type" value="Genomic_DNA"/>
</dbReference>
<dbReference type="PROSITE" id="PS52004">
    <property type="entry name" value="KS3_2"/>
    <property type="match status" value="1"/>
</dbReference>
<evidence type="ECO:0000313" key="11">
    <source>
        <dbReference type="EMBL" id="MFD2169213.1"/>
    </source>
</evidence>
<accession>A0ABW4ZUU7</accession>
<dbReference type="InterPro" id="IPR000873">
    <property type="entry name" value="AMP-dep_synth/lig_dom"/>
</dbReference>
<dbReference type="PROSITE" id="PS00012">
    <property type="entry name" value="PHOSPHOPANTETHEINE"/>
    <property type="match status" value="2"/>
</dbReference>
<feature type="domain" description="Carrier" evidence="9">
    <location>
        <begin position="4123"/>
        <end position="4198"/>
    </location>
</feature>
<dbReference type="Pfam" id="PF00501">
    <property type="entry name" value="AMP-binding"/>
    <property type="match status" value="3"/>
</dbReference>
<dbReference type="InterPro" id="IPR018201">
    <property type="entry name" value="Ketoacyl_synth_AS"/>
</dbReference>
<organism evidence="11 12">
    <name type="scientific">Tumebacillus lipolyticus</name>
    <dbReference type="NCBI Taxonomy" id="1280370"/>
    <lineage>
        <taxon>Bacteria</taxon>
        <taxon>Bacillati</taxon>
        <taxon>Bacillota</taxon>
        <taxon>Bacilli</taxon>
        <taxon>Bacillales</taxon>
        <taxon>Alicyclobacillaceae</taxon>
        <taxon>Tumebacillus</taxon>
    </lineage>
</organism>
<dbReference type="InterPro" id="IPR020841">
    <property type="entry name" value="PKS_Beta-ketoAc_synthase_dom"/>
</dbReference>
<dbReference type="PROSITE" id="PS50075">
    <property type="entry name" value="CARRIER"/>
    <property type="match status" value="4"/>
</dbReference>
<dbReference type="CDD" id="cd05930">
    <property type="entry name" value="A_NRPS"/>
    <property type="match status" value="2"/>
</dbReference>
<dbReference type="InterPro" id="IPR020806">
    <property type="entry name" value="PKS_PP-bd"/>
</dbReference>
<dbReference type="PROSITE" id="PS00606">
    <property type="entry name" value="KS3_1"/>
    <property type="match status" value="1"/>
</dbReference>
<dbReference type="SMART" id="SM00827">
    <property type="entry name" value="PKS_AT"/>
    <property type="match status" value="1"/>
</dbReference>
<keyword evidence="12" id="KW-1185">Reference proteome</keyword>
<keyword evidence="5" id="KW-0808">Transferase</keyword>
<dbReference type="Gene3D" id="3.40.366.10">
    <property type="entry name" value="Malonyl-Coenzyme A Acyl Carrier Protein, domain 2"/>
    <property type="match status" value="1"/>
</dbReference>
<dbReference type="Proteomes" id="UP001597343">
    <property type="component" value="Unassembled WGS sequence"/>
</dbReference>
<keyword evidence="4" id="KW-0597">Phosphoprotein</keyword>
<dbReference type="SUPFAM" id="SSF55048">
    <property type="entry name" value="Probable ACP-binding domain of malonyl-CoA ACP transacylase"/>
    <property type="match status" value="1"/>
</dbReference>
<evidence type="ECO:0000256" key="5">
    <source>
        <dbReference type="ARBA" id="ARBA00022679"/>
    </source>
</evidence>
<dbReference type="InterPro" id="IPR014043">
    <property type="entry name" value="Acyl_transferase_dom"/>
</dbReference>
<dbReference type="Gene3D" id="3.30.70.250">
    <property type="entry name" value="Malonyl-CoA ACP transacylase, ACP-binding"/>
    <property type="match status" value="1"/>
</dbReference>
<evidence type="ECO:0000256" key="2">
    <source>
        <dbReference type="ARBA" id="ARBA00006432"/>
    </source>
</evidence>
<dbReference type="InterPro" id="IPR020845">
    <property type="entry name" value="AMP-binding_CS"/>
</dbReference>
<dbReference type="InterPro" id="IPR016035">
    <property type="entry name" value="Acyl_Trfase/lysoPLipase"/>
</dbReference>
<dbReference type="Pfam" id="PF02801">
    <property type="entry name" value="Ketoacyl-synt_C"/>
    <property type="match status" value="1"/>
</dbReference>
<dbReference type="InterPro" id="IPR001227">
    <property type="entry name" value="Ac_transferase_dom_sf"/>
</dbReference>
<evidence type="ECO:0000256" key="4">
    <source>
        <dbReference type="ARBA" id="ARBA00022553"/>
    </source>
</evidence>
<evidence type="ECO:0000256" key="7">
    <source>
        <dbReference type="ARBA" id="ARBA00029443"/>
    </source>
</evidence>
<reference evidence="12" key="1">
    <citation type="journal article" date="2019" name="Int. J. Syst. Evol. Microbiol.">
        <title>The Global Catalogue of Microorganisms (GCM) 10K type strain sequencing project: providing services to taxonomists for standard genome sequencing and annotation.</title>
        <authorList>
            <consortium name="The Broad Institute Genomics Platform"/>
            <consortium name="The Broad Institute Genome Sequencing Center for Infectious Disease"/>
            <person name="Wu L."/>
            <person name="Ma J."/>
        </authorList>
    </citation>
    <scope>NUCLEOTIDE SEQUENCE [LARGE SCALE GENOMIC DNA]</scope>
    <source>
        <strain evidence="12">CGMCC 1.13574</strain>
    </source>
</reference>
<evidence type="ECO:0000313" key="12">
    <source>
        <dbReference type="Proteomes" id="UP001597343"/>
    </source>
</evidence>
<dbReference type="InterPro" id="IPR014031">
    <property type="entry name" value="Ketoacyl_synth_C"/>
</dbReference>
<keyword evidence="3" id="KW-0596">Phosphopantetheine</keyword>
<dbReference type="InterPro" id="IPR010071">
    <property type="entry name" value="AA_adenyl_dom"/>
</dbReference>
<evidence type="ECO:0000256" key="8">
    <source>
        <dbReference type="SAM" id="MobiDB-lite"/>
    </source>
</evidence>
<feature type="domain" description="Carrier" evidence="9">
    <location>
        <begin position="3057"/>
        <end position="3132"/>
    </location>
</feature>
<dbReference type="CDD" id="cd17646">
    <property type="entry name" value="A_NRPS_AB3403-like"/>
    <property type="match status" value="1"/>
</dbReference>
<dbReference type="SUPFAM" id="SSF52151">
    <property type="entry name" value="FabD/lysophospholipase-like"/>
    <property type="match status" value="1"/>
</dbReference>
<dbReference type="CDD" id="cd00833">
    <property type="entry name" value="PKS"/>
    <property type="match status" value="1"/>
</dbReference>
<dbReference type="InterPro" id="IPR006162">
    <property type="entry name" value="Ppantetheine_attach_site"/>
</dbReference>
<comment type="similarity">
    <text evidence="7">In the C-terminal section; belongs to the NRP synthetase family.</text>
</comment>